<feature type="domain" description="DUF4440" evidence="2">
    <location>
        <begin position="34"/>
        <end position="142"/>
    </location>
</feature>
<sequence length="173" mass="20290">MKTLSSITFCLFLFTGTSLFSQDATQLKAINTDLWENFTKAFEDLDYNLFSSLHSNDLVRVSGNSQSIKDLTEYIESYKNHWKDKAINQTISFRFLERICNNYKASERGIYKLTRNPNTANEKSYYGKFHVILKKENGIWKILVDYDSSENNTIDEASYQKAFDIEDFDKYKK</sequence>
<reference evidence="3" key="1">
    <citation type="submission" date="2018-05" db="EMBL/GenBank/DDBJ databases">
        <title>Algibacter marinivivus sp. nov., isolated from sample around a algae.</title>
        <authorList>
            <person name="Zhong X."/>
        </authorList>
    </citation>
    <scope>NUCLEOTIDE SEQUENCE [LARGE SCALE GENOMIC DNA]</scope>
    <source>
        <strain evidence="3">ZY111</strain>
    </source>
</reference>
<gene>
    <name evidence="3" type="ORF">DIS18_12570</name>
</gene>
<dbReference type="OrthoDB" id="951068at2"/>
<dbReference type="AlphaFoldDB" id="A0A2U2X2T2"/>
<organism evidence="3 4">
    <name type="scientific">Algibacter marinivivus</name>
    <dbReference type="NCBI Taxonomy" id="2100723"/>
    <lineage>
        <taxon>Bacteria</taxon>
        <taxon>Pseudomonadati</taxon>
        <taxon>Bacteroidota</taxon>
        <taxon>Flavobacteriia</taxon>
        <taxon>Flavobacteriales</taxon>
        <taxon>Flavobacteriaceae</taxon>
        <taxon>Algibacter</taxon>
    </lineage>
</organism>
<keyword evidence="4" id="KW-1185">Reference proteome</keyword>
<evidence type="ECO:0000313" key="3">
    <source>
        <dbReference type="EMBL" id="PWH82093.1"/>
    </source>
</evidence>
<evidence type="ECO:0000313" key="4">
    <source>
        <dbReference type="Proteomes" id="UP000245375"/>
    </source>
</evidence>
<dbReference type="RefSeq" id="WP_109353433.1">
    <property type="nucleotide sequence ID" value="NZ_QFRI01000003.1"/>
</dbReference>
<dbReference type="SUPFAM" id="SSF54427">
    <property type="entry name" value="NTF2-like"/>
    <property type="match status" value="1"/>
</dbReference>
<dbReference type="Gene3D" id="3.10.450.50">
    <property type="match status" value="1"/>
</dbReference>
<keyword evidence="1" id="KW-0732">Signal</keyword>
<dbReference type="Proteomes" id="UP000245375">
    <property type="component" value="Unassembled WGS sequence"/>
</dbReference>
<comment type="caution">
    <text evidence="3">The sequence shown here is derived from an EMBL/GenBank/DDBJ whole genome shotgun (WGS) entry which is preliminary data.</text>
</comment>
<evidence type="ECO:0000259" key="2">
    <source>
        <dbReference type="Pfam" id="PF14534"/>
    </source>
</evidence>
<protein>
    <recommendedName>
        <fullName evidence="2">DUF4440 domain-containing protein</fullName>
    </recommendedName>
</protein>
<dbReference type="EMBL" id="QFRI01000003">
    <property type="protein sequence ID" value="PWH82093.1"/>
    <property type="molecule type" value="Genomic_DNA"/>
</dbReference>
<dbReference type="Pfam" id="PF14534">
    <property type="entry name" value="DUF4440"/>
    <property type="match status" value="1"/>
</dbReference>
<feature type="signal peptide" evidence="1">
    <location>
        <begin position="1"/>
        <end position="20"/>
    </location>
</feature>
<dbReference type="InterPro" id="IPR032710">
    <property type="entry name" value="NTF2-like_dom_sf"/>
</dbReference>
<dbReference type="InterPro" id="IPR027843">
    <property type="entry name" value="DUF4440"/>
</dbReference>
<name>A0A2U2X2T2_9FLAO</name>
<feature type="chain" id="PRO_5015488660" description="DUF4440 domain-containing protein" evidence="1">
    <location>
        <begin position="21"/>
        <end position="173"/>
    </location>
</feature>
<evidence type="ECO:0000256" key="1">
    <source>
        <dbReference type="SAM" id="SignalP"/>
    </source>
</evidence>
<proteinExistence type="predicted"/>
<accession>A0A2U2X2T2</accession>
<reference evidence="3" key="2">
    <citation type="submission" date="2018-05" db="EMBL/GenBank/DDBJ databases">
        <authorList>
            <person name="Lanie J.A."/>
            <person name="Ng W.-L."/>
            <person name="Kazmierczak K.M."/>
            <person name="Andrzejewski T.M."/>
            <person name="Davidsen T.M."/>
            <person name="Wayne K.J."/>
            <person name="Tettelin H."/>
            <person name="Glass J.I."/>
            <person name="Rusch D."/>
            <person name="Podicherti R."/>
            <person name="Tsui H.-C.T."/>
            <person name="Winkler M.E."/>
        </authorList>
    </citation>
    <scope>NUCLEOTIDE SEQUENCE [LARGE SCALE GENOMIC DNA]</scope>
    <source>
        <strain evidence="3">ZY111</strain>
    </source>
</reference>